<sequence length="249" mass="27310">MKKILIIAGPNGAGKTTFAEEFLPHEAGCPEFVNADLIAAGLSPFRPDHVAFTAGRLMLNRLRALSSTGQNFAFETTLATRSYLRMIPAWQALGYRVKLYFLKLPDPEIAIARVARRVRLGGHDIPADTIRRRHERGWKNLQNDYRHIVDEWAIYDAASAPAHLLATGIRVPPHTTMEEAAPYQPTSTSPTTVQLSDDPDFQGAEAAFKRAAINAINRSRAAGLEPIIAAPGHASRPQTGTSTTPKRHC</sequence>
<evidence type="ECO:0000313" key="3">
    <source>
        <dbReference type="Proteomes" id="UP001218638"/>
    </source>
</evidence>
<dbReference type="Gene3D" id="3.40.50.300">
    <property type="entry name" value="P-loop containing nucleotide triphosphate hydrolases"/>
    <property type="match status" value="1"/>
</dbReference>
<evidence type="ECO:0000256" key="1">
    <source>
        <dbReference type="SAM" id="MobiDB-lite"/>
    </source>
</evidence>
<dbReference type="Proteomes" id="UP001218638">
    <property type="component" value="Chromosome"/>
</dbReference>
<gene>
    <name evidence="2" type="ORF">PXH66_17435</name>
</gene>
<proteinExistence type="predicted"/>
<protein>
    <submittedName>
        <fullName evidence="2">Zeta toxin family protein</fullName>
    </submittedName>
</protein>
<name>A0AAE9ZZB4_9BACT</name>
<dbReference type="KEGG" id="slom:PXH66_17435"/>
<dbReference type="PANTHER" id="PTHR39206:SF1">
    <property type="entry name" value="SLL8004 PROTEIN"/>
    <property type="match status" value="1"/>
</dbReference>
<dbReference type="EMBL" id="CP119075">
    <property type="protein sequence ID" value="WED64123.1"/>
    <property type="molecule type" value="Genomic_DNA"/>
</dbReference>
<dbReference type="SUPFAM" id="SSF52540">
    <property type="entry name" value="P-loop containing nucleoside triphosphate hydrolases"/>
    <property type="match status" value="1"/>
</dbReference>
<keyword evidence="3" id="KW-1185">Reference proteome</keyword>
<accession>A0AAE9ZZB4</accession>
<reference evidence="2" key="1">
    <citation type="submission" date="2023-03" db="EMBL/GenBank/DDBJ databases">
        <title>Lomoglobus Profundus gen. nov., sp. nov., a novel member of the phylum Verrucomicrobia, isolated from deep-marine sediment of South China Sea.</title>
        <authorList>
            <person name="Ahmad T."/>
            <person name="Ishaq S.E."/>
            <person name="Wang F."/>
        </authorList>
    </citation>
    <scope>NUCLEOTIDE SEQUENCE</scope>
    <source>
        <strain evidence="2">LMO-M01</strain>
    </source>
</reference>
<evidence type="ECO:0000313" key="2">
    <source>
        <dbReference type="EMBL" id="WED64123.1"/>
    </source>
</evidence>
<feature type="region of interest" description="Disordered" evidence="1">
    <location>
        <begin position="227"/>
        <end position="249"/>
    </location>
</feature>
<dbReference type="AlphaFoldDB" id="A0AAE9ZZB4"/>
<dbReference type="PANTHER" id="PTHR39206">
    <property type="entry name" value="SLL8004 PROTEIN"/>
    <property type="match status" value="1"/>
</dbReference>
<feature type="compositionally biased region" description="Polar residues" evidence="1">
    <location>
        <begin position="236"/>
        <end position="249"/>
    </location>
</feature>
<organism evidence="2 3">
    <name type="scientific">Synoicihabitans lomoniglobus</name>
    <dbReference type="NCBI Taxonomy" id="2909285"/>
    <lineage>
        <taxon>Bacteria</taxon>
        <taxon>Pseudomonadati</taxon>
        <taxon>Verrucomicrobiota</taxon>
        <taxon>Opitutia</taxon>
        <taxon>Opitutales</taxon>
        <taxon>Opitutaceae</taxon>
        <taxon>Synoicihabitans</taxon>
    </lineage>
</organism>
<dbReference type="InterPro" id="IPR027417">
    <property type="entry name" value="P-loop_NTPase"/>
</dbReference>
<dbReference type="Pfam" id="PF13671">
    <property type="entry name" value="AAA_33"/>
    <property type="match status" value="1"/>
</dbReference>